<sequence length="266" mass="29507">MSQADIDASEAPLMDHLIELRRRLIYCVIGFFLAFVLSFAFSTQIFNILVKPFEWGTGASARLIQTELLGFFMVKLKIGFFGALFITFPLIAIQIYRFVAPGLYNNERNAFRPYLVATPIFFLLGACLVFFFLLPVAIKFFYSLIEGTGGDGQLPVELMPDVRSYLDFVMMLILAFGLCFQLPVILTLLGQIGVLSYDQLRSGRKFAIVGVFVVAAVLTPPDPISQIAMAVPLMALYEVSVQAVRFLEKRRAAAAAKAEAEEAKSG</sequence>
<protein>
    <submittedName>
        <fullName evidence="1">Twin-arginine translocase subunit TatC</fullName>
    </submittedName>
</protein>
<evidence type="ECO:0000313" key="2">
    <source>
        <dbReference type="Proteomes" id="UP000616151"/>
    </source>
</evidence>
<gene>
    <name evidence="1" type="primary">tatC</name>
    <name evidence="1" type="ORF">JHL16_09820</name>
</gene>
<accession>A0ACC5R1Y0</accession>
<dbReference type="EMBL" id="JAENHL010000006">
    <property type="protein sequence ID" value="MBK1866650.1"/>
    <property type="molecule type" value="Genomic_DNA"/>
</dbReference>
<dbReference type="Proteomes" id="UP000616151">
    <property type="component" value="Unassembled WGS sequence"/>
</dbReference>
<proteinExistence type="predicted"/>
<comment type="caution">
    <text evidence="1">The sequence shown here is derived from an EMBL/GenBank/DDBJ whole genome shotgun (WGS) entry which is preliminary data.</text>
</comment>
<evidence type="ECO:0000313" key="1">
    <source>
        <dbReference type="EMBL" id="MBK1866650.1"/>
    </source>
</evidence>
<reference evidence="1" key="1">
    <citation type="submission" date="2021-01" db="EMBL/GenBank/DDBJ databases">
        <authorList>
            <person name="Sun Q."/>
        </authorList>
    </citation>
    <scope>NUCLEOTIDE SEQUENCE</scope>
    <source>
        <strain evidence="1">YIM B02566</strain>
    </source>
</reference>
<name>A0ACC5R1Y0_9HYPH</name>
<keyword evidence="2" id="KW-1185">Reference proteome</keyword>
<organism evidence="1 2">
    <name type="scientific">Taklimakanibacter albus</name>
    <dbReference type="NCBI Taxonomy" id="2800327"/>
    <lineage>
        <taxon>Bacteria</taxon>
        <taxon>Pseudomonadati</taxon>
        <taxon>Pseudomonadota</taxon>
        <taxon>Alphaproteobacteria</taxon>
        <taxon>Hyphomicrobiales</taxon>
        <taxon>Aestuariivirgaceae</taxon>
        <taxon>Taklimakanibacter</taxon>
    </lineage>
</organism>